<proteinExistence type="predicted"/>
<dbReference type="AlphaFoldDB" id="A0A1I6Z0Q0"/>
<organism evidence="2 3">
    <name type="scientific">Lishizhenia tianjinensis</name>
    <dbReference type="NCBI Taxonomy" id="477690"/>
    <lineage>
        <taxon>Bacteria</taxon>
        <taxon>Pseudomonadati</taxon>
        <taxon>Bacteroidota</taxon>
        <taxon>Flavobacteriia</taxon>
        <taxon>Flavobacteriales</taxon>
        <taxon>Crocinitomicaceae</taxon>
        <taxon>Lishizhenia</taxon>
    </lineage>
</organism>
<evidence type="ECO:0000259" key="1">
    <source>
        <dbReference type="Pfam" id="PF13568"/>
    </source>
</evidence>
<accession>A0A1I6Z0Q0</accession>
<gene>
    <name evidence="2" type="ORF">SAMN05216474_1342</name>
</gene>
<dbReference type="InterPro" id="IPR025665">
    <property type="entry name" value="Beta-barrel_OMP_2"/>
</dbReference>
<name>A0A1I6Z0Q0_9FLAO</name>
<sequence length="274" mass="30358">MLTYYFTSYYFRIMKTIITLTFALFSLIAMGQVSKLKSESFFGINYKPLIPFGIVGDAPLDLQNGNLRSTVSSKLGYSFGAVVRSRVTDLIALETGLLYTQRNYQADITLSDSNLYAHSEFGIINFDLPVNALVFIQLGRNIYANAMLGGSLNFNPSDVRDTVNLGTGPHQFIFAGSRYTKAPEKNGYLSFAINAAVGFELRTRKDGTFYMGVASKIPVSPTLEVGTAYRQSQQGYVLGNQGILSGATFSLDFKYFFHNVENKGWQYNGGPIEQ</sequence>
<dbReference type="Proteomes" id="UP000236454">
    <property type="component" value="Unassembled WGS sequence"/>
</dbReference>
<keyword evidence="3" id="KW-1185">Reference proteome</keyword>
<dbReference type="STRING" id="477690.SAMN05216474_1342"/>
<feature type="domain" description="Outer membrane protein beta-barrel" evidence="1">
    <location>
        <begin position="64"/>
        <end position="212"/>
    </location>
</feature>
<protein>
    <submittedName>
        <fullName evidence="2">Outer membrane protein beta-barrel domain-containing protein</fullName>
    </submittedName>
</protein>
<reference evidence="2 3" key="1">
    <citation type="submission" date="2016-10" db="EMBL/GenBank/DDBJ databases">
        <authorList>
            <person name="de Groot N.N."/>
        </authorList>
    </citation>
    <scope>NUCLEOTIDE SEQUENCE [LARGE SCALE GENOMIC DNA]</scope>
    <source>
        <strain evidence="2 3">CGMCC 1.7005</strain>
    </source>
</reference>
<evidence type="ECO:0000313" key="3">
    <source>
        <dbReference type="Proteomes" id="UP000236454"/>
    </source>
</evidence>
<evidence type="ECO:0000313" key="2">
    <source>
        <dbReference type="EMBL" id="SFT56320.1"/>
    </source>
</evidence>
<dbReference type="Pfam" id="PF13568">
    <property type="entry name" value="OMP_b-brl_2"/>
    <property type="match status" value="1"/>
</dbReference>
<dbReference type="EMBL" id="FPAS01000001">
    <property type="protein sequence ID" value="SFT56320.1"/>
    <property type="molecule type" value="Genomic_DNA"/>
</dbReference>